<dbReference type="Gramene" id="Bra031264.1">
    <property type="protein sequence ID" value="Bra031264.1-P"/>
    <property type="gene ID" value="Bra031264"/>
</dbReference>
<dbReference type="Proteomes" id="UP000011750">
    <property type="component" value="Chromosome A05"/>
</dbReference>
<reference evidence="2 3" key="1">
    <citation type="journal article" date="2011" name="Nat. Genet.">
        <title>The genome of the mesopolyploid crop species Brassica rapa.</title>
        <authorList>
            <consortium name="Brassica rapa Genome Sequencing Project Consortium"/>
            <person name="Wang X."/>
            <person name="Wang H."/>
            <person name="Wang J."/>
            <person name="Sun R."/>
            <person name="Wu J."/>
            <person name="Liu S."/>
            <person name="Bai Y."/>
            <person name="Mun J.H."/>
            <person name="Bancroft I."/>
            <person name="Cheng F."/>
            <person name="Huang S."/>
            <person name="Li X."/>
            <person name="Hua W."/>
            <person name="Wang J."/>
            <person name="Wang X."/>
            <person name="Freeling M."/>
            <person name="Pires J.C."/>
            <person name="Paterson A.H."/>
            <person name="Chalhoub B."/>
            <person name="Wang B."/>
            <person name="Hayward A."/>
            <person name="Sharpe A.G."/>
            <person name="Park B.S."/>
            <person name="Weisshaar B."/>
            <person name="Liu B."/>
            <person name="Li B."/>
            <person name="Liu B."/>
            <person name="Tong C."/>
            <person name="Song C."/>
            <person name="Duran C."/>
            <person name="Peng C."/>
            <person name="Geng C."/>
            <person name="Koh C."/>
            <person name="Lin C."/>
            <person name="Edwards D."/>
            <person name="Mu D."/>
            <person name="Shen D."/>
            <person name="Soumpourou E."/>
            <person name="Li F."/>
            <person name="Fraser F."/>
            <person name="Conant G."/>
            <person name="Lassalle G."/>
            <person name="King G.J."/>
            <person name="Bonnema G."/>
            <person name="Tang H."/>
            <person name="Wang H."/>
            <person name="Belcram H."/>
            <person name="Zhou H."/>
            <person name="Hirakawa H."/>
            <person name="Abe H."/>
            <person name="Guo H."/>
            <person name="Wang H."/>
            <person name="Jin H."/>
            <person name="Parkin I.A."/>
            <person name="Batley J."/>
            <person name="Kim J.S."/>
            <person name="Just J."/>
            <person name="Li J."/>
            <person name="Xu J."/>
            <person name="Deng J."/>
            <person name="Kim J.A."/>
            <person name="Li J."/>
            <person name="Yu J."/>
            <person name="Meng J."/>
            <person name="Wang J."/>
            <person name="Min J."/>
            <person name="Poulain J."/>
            <person name="Wang J."/>
            <person name="Hatakeyama K."/>
            <person name="Wu K."/>
            <person name="Wang L."/>
            <person name="Fang L."/>
            <person name="Trick M."/>
            <person name="Links M.G."/>
            <person name="Zhao M."/>
            <person name="Jin M."/>
            <person name="Ramchiary N."/>
            <person name="Drou N."/>
            <person name="Berkman P.J."/>
            <person name="Cai Q."/>
            <person name="Huang Q."/>
            <person name="Li R."/>
            <person name="Tabata S."/>
            <person name="Cheng S."/>
            <person name="Zhang S."/>
            <person name="Zhang S."/>
            <person name="Huang S."/>
            <person name="Sato S."/>
            <person name="Sun S."/>
            <person name="Kwon S.J."/>
            <person name="Choi S.R."/>
            <person name="Lee T.H."/>
            <person name="Fan W."/>
            <person name="Zhao X."/>
            <person name="Tan X."/>
            <person name="Xu X."/>
            <person name="Wang Y."/>
            <person name="Qiu Y."/>
            <person name="Yin Y."/>
            <person name="Li Y."/>
            <person name="Du Y."/>
            <person name="Liao Y."/>
            <person name="Lim Y."/>
            <person name="Narusaka Y."/>
            <person name="Wang Y."/>
            <person name="Wang Z."/>
            <person name="Li Z."/>
            <person name="Wang Z."/>
            <person name="Xiong Z."/>
            <person name="Zhang Z."/>
        </authorList>
    </citation>
    <scope>NUCLEOTIDE SEQUENCE [LARGE SCALE GENOMIC DNA]</scope>
    <source>
        <strain evidence="2 3">cv. Chiifu-401-42</strain>
    </source>
</reference>
<reference evidence="2" key="3">
    <citation type="submission" date="2023-03" db="UniProtKB">
        <authorList>
            <consortium name="EnsemblPlants"/>
        </authorList>
    </citation>
    <scope>IDENTIFICATION</scope>
    <source>
        <strain evidence="2">cv. Chiifu-401-42</strain>
    </source>
</reference>
<evidence type="ECO:0000256" key="1">
    <source>
        <dbReference type="SAM" id="MobiDB-lite"/>
    </source>
</evidence>
<name>M4ER41_BRACM</name>
<accession>M4ER41</accession>
<reference evidence="2 3" key="2">
    <citation type="journal article" date="2018" name="Hortic Res">
        <title>Improved Brassica rapa reference genome by single-molecule sequencing and chromosome conformation capture technologies.</title>
        <authorList>
            <person name="Zhang L."/>
            <person name="Cai X."/>
            <person name="Wu J."/>
            <person name="Liu M."/>
            <person name="Grob S."/>
            <person name="Cheng F."/>
            <person name="Liang J."/>
            <person name="Cai C."/>
            <person name="Liu Z."/>
            <person name="Liu B."/>
            <person name="Wang F."/>
            <person name="Li S."/>
            <person name="Liu F."/>
            <person name="Li X."/>
            <person name="Cheng L."/>
            <person name="Yang W."/>
            <person name="Li M.H."/>
            <person name="Grossniklaus U."/>
            <person name="Zheng H."/>
            <person name="Wang X."/>
        </authorList>
    </citation>
    <scope>NUCLEOTIDE SEQUENCE [LARGE SCALE GENOMIC DNA]</scope>
    <source>
        <strain evidence="2 3">cv. Chiifu-401-42</strain>
    </source>
</reference>
<organism evidence="2 3">
    <name type="scientific">Brassica campestris</name>
    <name type="common">Field mustard</name>
    <dbReference type="NCBI Taxonomy" id="3711"/>
    <lineage>
        <taxon>Eukaryota</taxon>
        <taxon>Viridiplantae</taxon>
        <taxon>Streptophyta</taxon>
        <taxon>Embryophyta</taxon>
        <taxon>Tracheophyta</taxon>
        <taxon>Spermatophyta</taxon>
        <taxon>Magnoliopsida</taxon>
        <taxon>eudicotyledons</taxon>
        <taxon>Gunneridae</taxon>
        <taxon>Pentapetalae</taxon>
        <taxon>rosids</taxon>
        <taxon>malvids</taxon>
        <taxon>Brassicales</taxon>
        <taxon>Brassicaceae</taxon>
        <taxon>Brassiceae</taxon>
        <taxon>Brassica</taxon>
    </lineage>
</organism>
<feature type="compositionally biased region" description="Low complexity" evidence="1">
    <location>
        <begin position="48"/>
        <end position="61"/>
    </location>
</feature>
<sequence length="94" mass="9879">MGNKKNKKSRQGKLGGASSVAKRKGGVDDEADSNASSSQPSQGQSHASSSQPTQPQVSTQPRGESTQPQGSGRWEQATHAPPNSDASVWGRWFS</sequence>
<dbReference type="AlphaFoldDB" id="M4ER41"/>
<keyword evidence="3" id="KW-1185">Reference proteome</keyword>
<evidence type="ECO:0000313" key="2">
    <source>
        <dbReference type="EnsemblPlants" id="Bra031264.1-P"/>
    </source>
</evidence>
<protein>
    <submittedName>
        <fullName evidence="2">Uncharacterized protein</fullName>
    </submittedName>
</protein>
<feature type="region of interest" description="Disordered" evidence="1">
    <location>
        <begin position="1"/>
        <end position="94"/>
    </location>
</feature>
<dbReference type="InParanoid" id="M4ER41"/>
<feature type="compositionally biased region" description="Polar residues" evidence="1">
    <location>
        <begin position="33"/>
        <end position="47"/>
    </location>
</feature>
<dbReference type="HOGENOM" id="CLU_2389311_0_0_1"/>
<proteinExistence type="predicted"/>
<feature type="compositionally biased region" description="Basic residues" evidence="1">
    <location>
        <begin position="1"/>
        <end position="11"/>
    </location>
</feature>
<dbReference type="EnsemblPlants" id="Bra031264.1">
    <property type="protein sequence ID" value="Bra031264.1-P"/>
    <property type="gene ID" value="Bra031264"/>
</dbReference>
<evidence type="ECO:0000313" key="3">
    <source>
        <dbReference type="Proteomes" id="UP000011750"/>
    </source>
</evidence>